<protein>
    <submittedName>
        <fullName evidence="1">Uncharacterized protein</fullName>
    </submittedName>
</protein>
<organism evidence="1 2">
    <name type="scientific">Nephila pilipes</name>
    <name type="common">Giant wood spider</name>
    <name type="synonym">Nephila maculata</name>
    <dbReference type="NCBI Taxonomy" id="299642"/>
    <lineage>
        <taxon>Eukaryota</taxon>
        <taxon>Metazoa</taxon>
        <taxon>Ecdysozoa</taxon>
        <taxon>Arthropoda</taxon>
        <taxon>Chelicerata</taxon>
        <taxon>Arachnida</taxon>
        <taxon>Araneae</taxon>
        <taxon>Araneomorphae</taxon>
        <taxon>Entelegynae</taxon>
        <taxon>Araneoidea</taxon>
        <taxon>Nephilidae</taxon>
        <taxon>Nephila</taxon>
    </lineage>
</organism>
<gene>
    <name evidence="1" type="ORF">NPIL_216501</name>
</gene>
<evidence type="ECO:0000313" key="1">
    <source>
        <dbReference type="EMBL" id="GFS92983.1"/>
    </source>
</evidence>
<name>A0A8X6TCA9_NEPPI</name>
<dbReference type="AlphaFoldDB" id="A0A8X6TCA9"/>
<accession>A0A8X6TCA9</accession>
<reference evidence="1" key="1">
    <citation type="submission" date="2020-08" db="EMBL/GenBank/DDBJ databases">
        <title>Multicomponent nature underlies the extraordinary mechanical properties of spider dragline silk.</title>
        <authorList>
            <person name="Kono N."/>
            <person name="Nakamura H."/>
            <person name="Mori M."/>
            <person name="Yoshida Y."/>
            <person name="Ohtoshi R."/>
            <person name="Malay A.D."/>
            <person name="Moran D.A.P."/>
            <person name="Tomita M."/>
            <person name="Numata K."/>
            <person name="Arakawa K."/>
        </authorList>
    </citation>
    <scope>NUCLEOTIDE SEQUENCE</scope>
</reference>
<dbReference type="Proteomes" id="UP000887013">
    <property type="component" value="Unassembled WGS sequence"/>
</dbReference>
<comment type="caution">
    <text evidence="1">The sequence shown here is derived from an EMBL/GenBank/DDBJ whole genome shotgun (WGS) entry which is preliminary data.</text>
</comment>
<dbReference type="EMBL" id="BMAW01005179">
    <property type="protein sequence ID" value="GFS92983.1"/>
    <property type="molecule type" value="Genomic_DNA"/>
</dbReference>
<sequence>MLFNSLYVKSYVSKSMPLASKLESVEETGVHGQFGGIEKNEYHNKNRANNIESVPTTYWTDSESKSEDRRLIAESLNHVDLPSRRCSAEELLKSRWLEGLRWFAFPPKERVATEVVPMTAHTIIRQ</sequence>
<keyword evidence="2" id="KW-1185">Reference proteome</keyword>
<evidence type="ECO:0000313" key="2">
    <source>
        <dbReference type="Proteomes" id="UP000887013"/>
    </source>
</evidence>
<proteinExistence type="predicted"/>